<dbReference type="RefSeq" id="WP_327998279.1">
    <property type="nucleotide sequence ID" value="NZ_JARTFS010000006.1"/>
</dbReference>
<proteinExistence type="predicted"/>
<evidence type="ECO:0000313" key="1">
    <source>
        <dbReference type="EMBL" id="MED4401718.1"/>
    </source>
</evidence>
<accession>A0ABU6NYG6</accession>
<protein>
    <submittedName>
        <fullName evidence="1">Uncharacterized protein</fullName>
    </submittedName>
</protein>
<gene>
    <name evidence="1" type="ORF">P9271_10360</name>
</gene>
<sequence>MKSLRDNLYNWLTIKAVADFRKEDEAAQQTADLFYEMLTVDFKLENIEVTKDDSFYIVTYVHEEEAQKATFPIELIEVMLEQMKEEPHKFKNYPSEDKNG</sequence>
<dbReference type="EMBL" id="JARTFS010000006">
    <property type="protein sequence ID" value="MED4401718.1"/>
    <property type="molecule type" value="Genomic_DNA"/>
</dbReference>
<evidence type="ECO:0000313" key="2">
    <source>
        <dbReference type="Proteomes" id="UP001342826"/>
    </source>
</evidence>
<reference evidence="1 2" key="1">
    <citation type="submission" date="2023-03" db="EMBL/GenBank/DDBJ databases">
        <title>Bacillus Genome Sequencing.</title>
        <authorList>
            <person name="Dunlap C."/>
        </authorList>
    </citation>
    <scope>NUCLEOTIDE SEQUENCE [LARGE SCALE GENOMIC DNA]</scope>
    <source>
        <strain evidence="1 2">NRS-1717</strain>
    </source>
</reference>
<name>A0ABU6NYG6_9BACI</name>
<comment type="caution">
    <text evidence="1">The sequence shown here is derived from an EMBL/GenBank/DDBJ whole genome shotgun (WGS) entry which is preliminary data.</text>
</comment>
<organism evidence="1 2">
    <name type="scientific">Metabacillus fastidiosus</name>
    <dbReference type="NCBI Taxonomy" id="1458"/>
    <lineage>
        <taxon>Bacteria</taxon>
        <taxon>Bacillati</taxon>
        <taxon>Bacillota</taxon>
        <taxon>Bacilli</taxon>
        <taxon>Bacillales</taxon>
        <taxon>Bacillaceae</taxon>
        <taxon>Metabacillus</taxon>
    </lineage>
</organism>
<keyword evidence="2" id="KW-1185">Reference proteome</keyword>
<dbReference type="Proteomes" id="UP001342826">
    <property type="component" value="Unassembled WGS sequence"/>
</dbReference>